<proteinExistence type="predicted"/>
<dbReference type="PANTHER" id="PTHR37539">
    <property type="entry name" value="SECRETED PROTEIN-RELATED"/>
    <property type="match status" value="1"/>
</dbReference>
<name>A0A840F2U9_9ACTN</name>
<organism evidence="2 3">
    <name type="scientific">Gordonia humi</name>
    <dbReference type="NCBI Taxonomy" id="686429"/>
    <lineage>
        <taxon>Bacteria</taxon>
        <taxon>Bacillati</taxon>
        <taxon>Actinomycetota</taxon>
        <taxon>Actinomycetes</taxon>
        <taxon>Mycobacteriales</taxon>
        <taxon>Gordoniaceae</taxon>
        <taxon>Gordonia</taxon>
    </lineage>
</organism>
<dbReference type="EMBL" id="JACIFP010000001">
    <property type="protein sequence ID" value="MBB4136266.1"/>
    <property type="molecule type" value="Genomic_DNA"/>
</dbReference>
<dbReference type="AlphaFoldDB" id="A0A840F2U9"/>
<protein>
    <recommendedName>
        <fullName evidence="1">ER-bound oxygenase mpaB/mpaB'/Rubber oxygenase catalytic domain-containing protein</fullName>
    </recommendedName>
</protein>
<sequence>MSTDIPRRHPASPRPVPAGVELFARVLRIRPVDEARFERLGLALLEGDPLMDDVVDQMIAGPGVGELRPLFERALVDGIDAVPDAPDYLRSFFAVVENTPDWVDHTALRTAAHTMNSGGADGLYIARDVALVGGYAFSGFNQTLLRTGALEKGSNTRFAETSQWALDVISDGGLDGRAVGYRSTLRVRFIHSLVRRHVLEMPDWDVATWGVPINQTDMAATMVGSLIAPMVGGLGMGLFNKPSEYEAVAHLTRYVGWLMGVDDEFLPVDFRDGIRVLHHTSAALSTPDETSAQLARPMAADPLNWNYPRLQGVRRRIAQSQHLSISTHFLGRRAMAALGLPTRTLPWYPILRTPVNAVRSVLALLPGGRARASARGWERQQRFMTVMQETPVTIGDTTHLAQHAV</sequence>
<keyword evidence="3" id="KW-1185">Reference proteome</keyword>
<dbReference type="Pfam" id="PF09995">
    <property type="entry name" value="MPAB_Lcp_cat"/>
    <property type="match status" value="1"/>
</dbReference>
<accession>A0A840F2U9</accession>
<evidence type="ECO:0000313" key="2">
    <source>
        <dbReference type="EMBL" id="MBB4136266.1"/>
    </source>
</evidence>
<comment type="caution">
    <text evidence="2">The sequence shown here is derived from an EMBL/GenBank/DDBJ whole genome shotgun (WGS) entry which is preliminary data.</text>
</comment>
<feature type="domain" description="ER-bound oxygenase mpaB/mpaB'/Rubber oxygenase catalytic" evidence="1">
    <location>
        <begin position="130"/>
        <end position="347"/>
    </location>
</feature>
<evidence type="ECO:0000259" key="1">
    <source>
        <dbReference type="Pfam" id="PF09995"/>
    </source>
</evidence>
<dbReference type="RefSeq" id="WP_183371217.1">
    <property type="nucleotide sequence ID" value="NZ_BAABHL010000016.1"/>
</dbReference>
<dbReference type="GO" id="GO:0016491">
    <property type="term" value="F:oxidoreductase activity"/>
    <property type="evidence" value="ECO:0007669"/>
    <property type="project" value="InterPro"/>
</dbReference>
<dbReference type="InterPro" id="IPR018713">
    <property type="entry name" value="MPAB/Lcp_cat_dom"/>
</dbReference>
<gene>
    <name evidence="2" type="ORF">BKA16_002818</name>
</gene>
<reference evidence="2 3" key="1">
    <citation type="submission" date="2020-08" db="EMBL/GenBank/DDBJ databases">
        <title>Sequencing the genomes of 1000 actinobacteria strains.</title>
        <authorList>
            <person name="Klenk H.-P."/>
        </authorList>
    </citation>
    <scope>NUCLEOTIDE SEQUENCE [LARGE SCALE GENOMIC DNA]</scope>
    <source>
        <strain evidence="2 3">DSM 45298</strain>
    </source>
</reference>
<dbReference type="PANTHER" id="PTHR37539:SF1">
    <property type="entry name" value="ER-BOUND OXYGENASE MPAB_MPAB'_RUBBER OXYGENASE CATALYTIC DOMAIN-CONTAINING PROTEIN"/>
    <property type="match status" value="1"/>
</dbReference>
<dbReference type="InterPro" id="IPR037473">
    <property type="entry name" value="Lcp-like"/>
</dbReference>
<evidence type="ECO:0000313" key="3">
    <source>
        <dbReference type="Proteomes" id="UP000551501"/>
    </source>
</evidence>
<dbReference type="Proteomes" id="UP000551501">
    <property type="component" value="Unassembled WGS sequence"/>
</dbReference>